<proteinExistence type="predicted"/>
<comment type="caution">
    <text evidence="1">The sequence shown here is derived from an EMBL/GenBank/DDBJ whole genome shotgun (WGS) entry which is preliminary data.</text>
</comment>
<evidence type="ECO:0000313" key="2">
    <source>
        <dbReference type="Proteomes" id="UP000653674"/>
    </source>
</evidence>
<evidence type="ECO:0000313" key="1">
    <source>
        <dbReference type="EMBL" id="GIG76405.1"/>
    </source>
</evidence>
<dbReference type="AlphaFoldDB" id="A0A8J3LZT1"/>
<sequence length="142" mass="15066">MSGVDAAGALARAATLGPYFRWEPAESGAGWRPWRELADEEVVAERVRTARTALAQRGGLSEDVLPERVVASVTFLGYAARAVSPLLAAAAMTGTFPIVAPADLWWRPVSGGPLPLAYTGAVPRPTPALSPRRSWRSRSAPC</sequence>
<dbReference type="EMBL" id="BONU01000054">
    <property type="protein sequence ID" value="GIG76405.1"/>
    <property type="molecule type" value="Genomic_DNA"/>
</dbReference>
<dbReference type="Proteomes" id="UP000653674">
    <property type="component" value="Unassembled WGS sequence"/>
</dbReference>
<reference evidence="1" key="1">
    <citation type="submission" date="2021-01" db="EMBL/GenBank/DDBJ databases">
        <title>Whole genome shotgun sequence of Planosporangium flavigriseum NBRC 105377.</title>
        <authorList>
            <person name="Komaki H."/>
            <person name="Tamura T."/>
        </authorList>
    </citation>
    <scope>NUCLEOTIDE SEQUENCE</scope>
    <source>
        <strain evidence="1">NBRC 105377</strain>
    </source>
</reference>
<accession>A0A8J3LZT1</accession>
<name>A0A8J3LZT1_9ACTN</name>
<protein>
    <submittedName>
        <fullName evidence="1">Uncharacterized protein</fullName>
    </submittedName>
</protein>
<gene>
    <name evidence="1" type="ORF">Pfl04_48090</name>
</gene>
<organism evidence="1 2">
    <name type="scientific">Planosporangium flavigriseum</name>
    <dbReference type="NCBI Taxonomy" id="373681"/>
    <lineage>
        <taxon>Bacteria</taxon>
        <taxon>Bacillati</taxon>
        <taxon>Actinomycetota</taxon>
        <taxon>Actinomycetes</taxon>
        <taxon>Micromonosporales</taxon>
        <taxon>Micromonosporaceae</taxon>
        <taxon>Planosporangium</taxon>
    </lineage>
</organism>
<keyword evidence="2" id="KW-1185">Reference proteome</keyword>
<dbReference type="RefSeq" id="WP_168078354.1">
    <property type="nucleotide sequence ID" value="NZ_BAAAQJ010000021.1"/>
</dbReference>